<proteinExistence type="predicted"/>
<reference evidence="2" key="1">
    <citation type="submission" date="2019-08" db="EMBL/GenBank/DDBJ databases">
        <authorList>
            <person name="Kucharzyk K."/>
            <person name="Murdoch R.W."/>
            <person name="Higgins S."/>
            <person name="Loffler F."/>
        </authorList>
    </citation>
    <scope>NUCLEOTIDE SEQUENCE</scope>
</reference>
<keyword evidence="1" id="KW-0472">Membrane</keyword>
<evidence type="ECO:0000256" key="1">
    <source>
        <dbReference type="SAM" id="Phobius"/>
    </source>
</evidence>
<feature type="transmembrane region" description="Helical" evidence="1">
    <location>
        <begin position="27"/>
        <end position="45"/>
    </location>
</feature>
<comment type="caution">
    <text evidence="2">The sequence shown here is derived from an EMBL/GenBank/DDBJ whole genome shotgun (WGS) entry which is preliminary data.</text>
</comment>
<dbReference type="AlphaFoldDB" id="A0A645JI67"/>
<gene>
    <name evidence="2" type="ORF">SDC9_210553</name>
</gene>
<organism evidence="2">
    <name type="scientific">bioreactor metagenome</name>
    <dbReference type="NCBI Taxonomy" id="1076179"/>
    <lineage>
        <taxon>unclassified sequences</taxon>
        <taxon>metagenomes</taxon>
        <taxon>ecological metagenomes</taxon>
    </lineage>
</organism>
<keyword evidence="1" id="KW-0812">Transmembrane</keyword>
<dbReference type="EMBL" id="VSSQ01141361">
    <property type="protein sequence ID" value="MPN62800.1"/>
    <property type="molecule type" value="Genomic_DNA"/>
</dbReference>
<accession>A0A645JI67</accession>
<evidence type="ECO:0000313" key="2">
    <source>
        <dbReference type="EMBL" id="MPN62800.1"/>
    </source>
</evidence>
<name>A0A645JI67_9ZZZZ</name>
<keyword evidence="1" id="KW-1133">Transmembrane helix</keyword>
<sequence length="70" mass="7862">MVVFCLYAISLCQYATGKSTTLPIEMKQIYYAFPVGSILVILFSVENIYRNFLGFLHNGELPLLKGGNKL</sequence>
<protein>
    <submittedName>
        <fullName evidence="2">Uncharacterized protein</fullName>
    </submittedName>
</protein>